<dbReference type="AlphaFoldDB" id="A0A2D1U1W3"/>
<accession>A0A2D1U1W3</accession>
<organism evidence="2 3">
    <name type="scientific">Pedobacter ginsengisoli</name>
    <dbReference type="NCBI Taxonomy" id="363852"/>
    <lineage>
        <taxon>Bacteria</taxon>
        <taxon>Pseudomonadati</taxon>
        <taxon>Bacteroidota</taxon>
        <taxon>Sphingobacteriia</taxon>
        <taxon>Sphingobacteriales</taxon>
        <taxon>Sphingobacteriaceae</taxon>
        <taxon>Pedobacter</taxon>
    </lineage>
</organism>
<dbReference type="SUPFAM" id="SSF53335">
    <property type="entry name" value="S-adenosyl-L-methionine-dependent methyltransferases"/>
    <property type="match status" value="1"/>
</dbReference>
<dbReference type="Proteomes" id="UP000223749">
    <property type="component" value="Chromosome"/>
</dbReference>
<dbReference type="RefSeq" id="WP_099437452.1">
    <property type="nucleotide sequence ID" value="NZ_CP024091.1"/>
</dbReference>
<reference evidence="2 3" key="1">
    <citation type="submission" date="2017-10" db="EMBL/GenBank/DDBJ databases">
        <title>Whole genome of Pedobacter ginsengisoli T01R-27 isolated from tomato rhizosphere.</title>
        <authorList>
            <person name="Weon H.-Y."/>
            <person name="Lee S.A."/>
            <person name="Sang M.K."/>
            <person name="Song J."/>
        </authorList>
    </citation>
    <scope>NUCLEOTIDE SEQUENCE [LARGE SCALE GENOMIC DNA]</scope>
    <source>
        <strain evidence="2 3">T01R-27</strain>
    </source>
</reference>
<dbReference type="KEGG" id="pgs:CPT03_03015"/>
<dbReference type="InterPro" id="IPR029063">
    <property type="entry name" value="SAM-dependent_MTases_sf"/>
</dbReference>
<proteinExistence type="predicted"/>
<dbReference type="Pfam" id="PF22013">
    <property type="entry name" value="PG_1098_Fer"/>
    <property type="match status" value="1"/>
</dbReference>
<dbReference type="EMBL" id="CP024091">
    <property type="protein sequence ID" value="ATP55504.1"/>
    <property type="molecule type" value="Genomic_DNA"/>
</dbReference>
<name>A0A2D1U1W3_9SPHI</name>
<evidence type="ECO:0000259" key="1">
    <source>
        <dbReference type="Pfam" id="PF22013"/>
    </source>
</evidence>
<protein>
    <recommendedName>
        <fullName evidence="1">PG-1098 ferredoxin-like domain-containing protein</fullName>
    </recommendedName>
</protein>
<sequence>MNRHVLDSEVQEYIKNHLNDDVHKLAMSKSPFKDVSSKELANQIAAKNKSVKKLPSWYKTYSIYYPALLSIEQCSSETTASYKAGLAIGDSLIDLTGGFGVDSYYFAKTVKNLMHCEINKDLSEIAAHNALALGQTNIKCLAEDGIAVLEKSGETFDTIYLDPARRSSAGKVFMLKDCTPNVVEHLDLLLSKSKRIIIKTAPLLDITAGLKELGNVSEVHIVSLKNECKELLWVIDSNKPTQQPIIKAVTINELQKEFSFIKGEEETEVELLGENPSGYLYEPDAALLKSGAFNLIAKRFKLKKLHHQTQLYVSEHLDPSFPGRIFKINSLLSAGDLKKEKLLRRNLIARNYPDKAENLVKKYKIKPDHNKFLVFTQGAGNNYLIIDAEILQHY</sequence>
<dbReference type="InterPro" id="IPR054168">
    <property type="entry name" value="PG_1098_Fer"/>
</dbReference>
<dbReference type="CDD" id="cd02440">
    <property type="entry name" value="AdoMet_MTases"/>
    <property type="match status" value="1"/>
</dbReference>
<evidence type="ECO:0000313" key="3">
    <source>
        <dbReference type="Proteomes" id="UP000223749"/>
    </source>
</evidence>
<dbReference type="OrthoDB" id="1000417at2"/>
<feature type="domain" description="PG-1098 ferredoxin-like" evidence="1">
    <location>
        <begin position="279"/>
        <end position="322"/>
    </location>
</feature>
<dbReference type="Gene3D" id="1.10.10.1110">
    <property type="entry name" value="Methyltransferase PG1098, N-terminal domain"/>
    <property type="match status" value="1"/>
</dbReference>
<evidence type="ECO:0000313" key="2">
    <source>
        <dbReference type="EMBL" id="ATP55504.1"/>
    </source>
</evidence>
<dbReference type="Gene3D" id="3.40.50.150">
    <property type="entry name" value="Vaccinia Virus protein VP39"/>
    <property type="match status" value="1"/>
</dbReference>
<gene>
    <name evidence="2" type="ORF">CPT03_03015</name>
</gene>
<keyword evidence="3" id="KW-1185">Reference proteome</keyword>